<dbReference type="InterPro" id="IPR035902">
    <property type="entry name" value="Nuc_phospho_transferase"/>
</dbReference>
<name>A0ABN2IUS5_9MICO</name>
<dbReference type="InterPro" id="IPR000312">
    <property type="entry name" value="Glycosyl_Trfase_fam3"/>
</dbReference>
<sequence length="433" mass="44825">MSEQYDAVDVIRTKRDGLPLEPGQIDWVLDAYTRGVVAEEQMSALAMAILLNGMSRPEVARWTGAMIASGERMDFSGLSRPTSDKHSTGGVGDKITLPLAPLVASFGVAVPQLSGRGLGHTGGTLDKLESIPGWRASLSNDELMAQLEDVGAVICAAGAGLAPADKKLYALRDVTGTVESVPLIASSIMSKKIAEGTGALVLDVKVGSGAFMKDLAMARELARTMVDLGTDAGVRTVALLTDMATPLGRTAGNALEVRESVEVLAGGGPADVVDLTVALAVEMLDAAGRPTPEADVRAALGDGRAMDTWRRMIAAQGGDPDAPLPVATHQRDVVADRSGVLGTLDAYAVGVAAWRLGAGRSRREDPVQAGAGVELHAKPGDLLDAGQPLLTLHTDIPERFDRALAALDGRWSLLDDDGAAPGAAGPLVLDRVG</sequence>
<dbReference type="Gene3D" id="3.40.1030.10">
    <property type="entry name" value="Nucleoside phosphorylase/phosphoribosyltransferase catalytic domain"/>
    <property type="match status" value="1"/>
</dbReference>
<dbReference type="Pfam" id="PF00591">
    <property type="entry name" value="Glycos_transf_3"/>
    <property type="match status" value="1"/>
</dbReference>
<dbReference type="SUPFAM" id="SSF47648">
    <property type="entry name" value="Nucleoside phosphorylase/phosphoribosyltransferase N-terminal domain"/>
    <property type="match status" value="1"/>
</dbReference>
<dbReference type="PROSITE" id="PS00647">
    <property type="entry name" value="THYMID_PHOSPHORYLASE"/>
    <property type="match status" value="1"/>
</dbReference>
<keyword evidence="7" id="KW-1185">Reference proteome</keyword>
<dbReference type="PANTHER" id="PTHR10515:SF0">
    <property type="entry name" value="THYMIDINE PHOSPHORYLASE"/>
    <property type="match status" value="1"/>
</dbReference>
<keyword evidence="4" id="KW-0808">Transferase</keyword>
<evidence type="ECO:0000259" key="5">
    <source>
        <dbReference type="SMART" id="SM00941"/>
    </source>
</evidence>
<dbReference type="Gene3D" id="3.90.1170.30">
    <property type="entry name" value="Pyrimidine nucleoside phosphorylase-like, C-terminal domain"/>
    <property type="match status" value="1"/>
</dbReference>
<dbReference type="InterPro" id="IPR018090">
    <property type="entry name" value="Pyrmidine_PPas_bac/euk"/>
</dbReference>
<evidence type="ECO:0000256" key="3">
    <source>
        <dbReference type="ARBA" id="ARBA00022676"/>
    </source>
</evidence>
<evidence type="ECO:0000313" key="6">
    <source>
        <dbReference type="EMBL" id="GAA1712240.1"/>
    </source>
</evidence>
<accession>A0ABN2IUS5</accession>
<dbReference type="InterPro" id="IPR036566">
    <property type="entry name" value="PYNP-like_C_sf"/>
</dbReference>
<evidence type="ECO:0000256" key="1">
    <source>
        <dbReference type="ARBA" id="ARBA00006915"/>
    </source>
</evidence>
<dbReference type="SUPFAM" id="SSF54680">
    <property type="entry name" value="Pyrimidine nucleoside phosphorylase C-terminal domain"/>
    <property type="match status" value="1"/>
</dbReference>
<dbReference type="InterPro" id="IPR036320">
    <property type="entry name" value="Glycosyl_Trfase_fam3_N_dom_sf"/>
</dbReference>
<evidence type="ECO:0000256" key="4">
    <source>
        <dbReference type="ARBA" id="ARBA00022679"/>
    </source>
</evidence>
<dbReference type="Proteomes" id="UP001501138">
    <property type="component" value="Unassembled WGS sequence"/>
</dbReference>
<dbReference type="PANTHER" id="PTHR10515">
    <property type="entry name" value="THYMIDINE PHOSPHORYLASE"/>
    <property type="match status" value="1"/>
</dbReference>
<dbReference type="Pfam" id="PF07831">
    <property type="entry name" value="PYNP_C"/>
    <property type="match status" value="1"/>
</dbReference>
<reference evidence="6 7" key="1">
    <citation type="journal article" date="2019" name="Int. J. Syst. Evol. Microbiol.">
        <title>The Global Catalogue of Microorganisms (GCM) 10K type strain sequencing project: providing services to taxonomists for standard genome sequencing and annotation.</title>
        <authorList>
            <consortium name="The Broad Institute Genomics Platform"/>
            <consortium name="The Broad Institute Genome Sequencing Center for Infectious Disease"/>
            <person name="Wu L."/>
            <person name="Ma J."/>
        </authorList>
    </citation>
    <scope>NUCLEOTIDE SEQUENCE [LARGE SCALE GENOMIC DNA]</scope>
    <source>
        <strain evidence="6 7">JCM 15589</strain>
    </source>
</reference>
<feature type="domain" description="Pyrimidine nucleoside phosphorylase C-terminal" evidence="5">
    <location>
        <begin position="340"/>
        <end position="414"/>
    </location>
</feature>
<evidence type="ECO:0000313" key="7">
    <source>
        <dbReference type="Proteomes" id="UP001501138"/>
    </source>
</evidence>
<dbReference type="EMBL" id="BAAAPM010000003">
    <property type="protein sequence ID" value="GAA1712240.1"/>
    <property type="molecule type" value="Genomic_DNA"/>
</dbReference>
<dbReference type="NCBIfam" id="NF004490">
    <property type="entry name" value="PRK05820.1"/>
    <property type="match status" value="1"/>
</dbReference>
<dbReference type="Pfam" id="PF02885">
    <property type="entry name" value="Glycos_trans_3N"/>
    <property type="match status" value="1"/>
</dbReference>
<dbReference type="SMART" id="SM00941">
    <property type="entry name" value="PYNP_C"/>
    <property type="match status" value="1"/>
</dbReference>
<comment type="subunit">
    <text evidence="2">Homodimer.</text>
</comment>
<dbReference type="InterPro" id="IPR000053">
    <property type="entry name" value="Thymidine/pyrmidine_PPase"/>
</dbReference>
<protein>
    <submittedName>
        <fullName evidence="6">Thymidine phosphorylase</fullName>
    </submittedName>
</protein>
<proteinExistence type="inferred from homology"/>
<dbReference type="Gene3D" id="1.20.970.10">
    <property type="entry name" value="Transferase, Pyrimidine Nucleoside Phosphorylase, Chain C"/>
    <property type="match status" value="1"/>
</dbReference>
<dbReference type="RefSeq" id="WP_344245456.1">
    <property type="nucleotide sequence ID" value="NZ_BAAAPM010000003.1"/>
</dbReference>
<gene>
    <name evidence="6" type="ORF">GCM10009809_05560</name>
</gene>
<dbReference type="InterPro" id="IPR017459">
    <property type="entry name" value="Glycosyl_Trfase_fam3_N_dom"/>
</dbReference>
<organism evidence="6 7">
    <name type="scientific">Isoptericola hypogeus</name>
    <dbReference type="NCBI Taxonomy" id="300179"/>
    <lineage>
        <taxon>Bacteria</taxon>
        <taxon>Bacillati</taxon>
        <taxon>Actinomycetota</taxon>
        <taxon>Actinomycetes</taxon>
        <taxon>Micrococcales</taxon>
        <taxon>Promicromonosporaceae</taxon>
        <taxon>Isoptericola</taxon>
    </lineage>
</organism>
<dbReference type="NCBIfam" id="TIGR02644">
    <property type="entry name" value="Y_phosphoryl"/>
    <property type="match status" value="1"/>
</dbReference>
<evidence type="ECO:0000256" key="2">
    <source>
        <dbReference type="ARBA" id="ARBA00011738"/>
    </source>
</evidence>
<dbReference type="InterPro" id="IPR017872">
    <property type="entry name" value="Pyrmidine_PPase_CS"/>
</dbReference>
<comment type="similarity">
    <text evidence="1">Belongs to the thymidine/pyrimidine-nucleoside phosphorylase family.</text>
</comment>
<dbReference type="SUPFAM" id="SSF52418">
    <property type="entry name" value="Nucleoside phosphorylase/phosphoribosyltransferase catalytic domain"/>
    <property type="match status" value="1"/>
</dbReference>
<dbReference type="InterPro" id="IPR013102">
    <property type="entry name" value="PYNP_C"/>
</dbReference>
<comment type="caution">
    <text evidence="6">The sequence shown here is derived from an EMBL/GenBank/DDBJ whole genome shotgun (WGS) entry which is preliminary data.</text>
</comment>
<dbReference type="PIRSF" id="PIRSF000478">
    <property type="entry name" value="TP_PyNP"/>
    <property type="match status" value="1"/>
</dbReference>
<keyword evidence="3" id="KW-0328">Glycosyltransferase</keyword>